<protein>
    <recommendedName>
        <fullName evidence="8">Major facilitator superfamily (MFS) profile domain-containing protein</fullName>
    </recommendedName>
</protein>
<feature type="transmembrane region" description="Helical" evidence="7">
    <location>
        <begin position="208"/>
        <end position="230"/>
    </location>
</feature>
<keyword evidence="4 7" id="KW-1133">Transmembrane helix</keyword>
<evidence type="ECO:0000256" key="7">
    <source>
        <dbReference type="SAM" id="Phobius"/>
    </source>
</evidence>
<dbReference type="EMBL" id="AMGY01000006">
    <property type="protein sequence ID" value="EXJ81273.1"/>
    <property type="molecule type" value="Genomic_DNA"/>
</dbReference>
<evidence type="ECO:0000256" key="1">
    <source>
        <dbReference type="ARBA" id="ARBA00004141"/>
    </source>
</evidence>
<comment type="caution">
    <text evidence="9">The sequence shown here is derived from an EMBL/GenBank/DDBJ whole genome shotgun (WGS) entry which is preliminary data.</text>
</comment>
<gene>
    <name evidence="9" type="ORF">A1O3_07563</name>
</gene>
<feature type="region of interest" description="Disordered" evidence="6">
    <location>
        <begin position="1"/>
        <end position="25"/>
    </location>
</feature>
<feature type="transmembrane region" description="Helical" evidence="7">
    <location>
        <begin position="405"/>
        <end position="423"/>
    </location>
</feature>
<dbReference type="InterPro" id="IPR011701">
    <property type="entry name" value="MFS"/>
</dbReference>
<feature type="transmembrane region" description="Helical" evidence="7">
    <location>
        <begin position="378"/>
        <end position="398"/>
    </location>
</feature>
<evidence type="ECO:0000256" key="4">
    <source>
        <dbReference type="ARBA" id="ARBA00022989"/>
    </source>
</evidence>
<dbReference type="AlphaFoldDB" id="W9XM20"/>
<proteinExistence type="predicted"/>
<dbReference type="GeneID" id="19171661"/>
<dbReference type="InterPro" id="IPR036259">
    <property type="entry name" value="MFS_trans_sf"/>
</dbReference>
<evidence type="ECO:0000256" key="3">
    <source>
        <dbReference type="ARBA" id="ARBA00022692"/>
    </source>
</evidence>
<evidence type="ECO:0000313" key="9">
    <source>
        <dbReference type="EMBL" id="EXJ81273.1"/>
    </source>
</evidence>
<evidence type="ECO:0000313" key="10">
    <source>
        <dbReference type="Proteomes" id="UP000019478"/>
    </source>
</evidence>
<dbReference type="PANTHER" id="PTHR43791:SF91">
    <property type="entry name" value="MAJOR FACILITATOR SUPERFAMILY (MFS) PROFILE DOMAIN-CONTAINING PROTEIN-RELATED"/>
    <property type="match status" value="1"/>
</dbReference>
<sequence length="536" mass="59964">MGAEQTVVSLRGTSSTSSDEHVAPSTILKGPVATVDTEAGLRRNLRDDDDSRAAFLSEFSATESKAIMSKVDRRFFILIGLMFMIKNLDNSNASLIKVLQVGQPSNILKELKMSANEYNWVASTYGIAYITFEFPSTLVLKKFTPHVWQSRIFICWGIATACSGAVHTKAQLLACRFLVGLFEAGMFPSVITQLTFWYRTDEFSRPMVWFFALSNLSGLVGSLLCYGISYMDGVRGLSSWRWVFIIEGVTTVIFGGLLFWLLPDFPKSRRSSSWLSSREQEFIEARLPRNAPTTGDKNFDKKDAWHAFRSPLVWSFTGCQGFMNLASNAFSWYLPTIITSLGFAGLPRNQLLNIPPVVAAVLGIIFSSWFIGRAFVSRPLYISFMVLGSLVSLIILMTAGRDGKFAACILGSIFINSFYPPYWSWRAGYVQHATGAAFALGLQSTFSNISSVVSPHFYQSKWAKDGYRQSFGISLGMAFGAGLSVLYSWWLTRKVEAQVVRVRREVLKAQSEGREYDGHDDIDVLGDETLKNRRLW</sequence>
<accession>W9XM20</accession>
<dbReference type="PANTHER" id="PTHR43791">
    <property type="entry name" value="PERMEASE-RELATED"/>
    <property type="match status" value="1"/>
</dbReference>
<evidence type="ECO:0000256" key="2">
    <source>
        <dbReference type="ARBA" id="ARBA00022448"/>
    </source>
</evidence>
<feature type="domain" description="Major facilitator superfamily (MFS) profile" evidence="8">
    <location>
        <begin position="75"/>
        <end position="496"/>
    </location>
</feature>
<keyword evidence="5 7" id="KW-0472">Membrane</keyword>
<feature type="transmembrane region" description="Helical" evidence="7">
    <location>
        <begin position="351"/>
        <end position="372"/>
    </location>
</feature>
<organism evidence="9 10">
    <name type="scientific">Capronia epimyces CBS 606.96</name>
    <dbReference type="NCBI Taxonomy" id="1182542"/>
    <lineage>
        <taxon>Eukaryota</taxon>
        <taxon>Fungi</taxon>
        <taxon>Dikarya</taxon>
        <taxon>Ascomycota</taxon>
        <taxon>Pezizomycotina</taxon>
        <taxon>Eurotiomycetes</taxon>
        <taxon>Chaetothyriomycetidae</taxon>
        <taxon>Chaetothyriales</taxon>
        <taxon>Herpotrichiellaceae</taxon>
        <taxon>Capronia</taxon>
    </lineage>
</organism>
<reference evidence="9 10" key="1">
    <citation type="submission" date="2013-03" db="EMBL/GenBank/DDBJ databases">
        <title>The Genome Sequence of Capronia epimyces CBS 606.96.</title>
        <authorList>
            <consortium name="The Broad Institute Genomics Platform"/>
            <person name="Cuomo C."/>
            <person name="de Hoog S."/>
            <person name="Gorbushina A."/>
            <person name="Walker B."/>
            <person name="Young S.K."/>
            <person name="Zeng Q."/>
            <person name="Gargeya S."/>
            <person name="Fitzgerald M."/>
            <person name="Haas B."/>
            <person name="Abouelleil A."/>
            <person name="Allen A.W."/>
            <person name="Alvarado L."/>
            <person name="Arachchi H.M."/>
            <person name="Berlin A.M."/>
            <person name="Chapman S.B."/>
            <person name="Gainer-Dewar J."/>
            <person name="Goldberg J."/>
            <person name="Griggs A."/>
            <person name="Gujja S."/>
            <person name="Hansen M."/>
            <person name="Howarth C."/>
            <person name="Imamovic A."/>
            <person name="Ireland A."/>
            <person name="Larimer J."/>
            <person name="McCowan C."/>
            <person name="Murphy C."/>
            <person name="Pearson M."/>
            <person name="Poon T.W."/>
            <person name="Priest M."/>
            <person name="Roberts A."/>
            <person name="Saif S."/>
            <person name="Shea T."/>
            <person name="Sisk P."/>
            <person name="Sykes S."/>
            <person name="Wortman J."/>
            <person name="Nusbaum C."/>
            <person name="Birren B."/>
        </authorList>
    </citation>
    <scope>NUCLEOTIDE SEQUENCE [LARGE SCALE GENOMIC DNA]</scope>
    <source>
        <strain evidence="9 10">CBS 606.96</strain>
    </source>
</reference>
<evidence type="ECO:0000256" key="6">
    <source>
        <dbReference type="SAM" id="MobiDB-lite"/>
    </source>
</evidence>
<dbReference type="InterPro" id="IPR020846">
    <property type="entry name" value="MFS_dom"/>
</dbReference>
<evidence type="ECO:0000259" key="8">
    <source>
        <dbReference type="PROSITE" id="PS50850"/>
    </source>
</evidence>
<dbReference type="OrthoDB" id="2985014at2759"/>
<keyword evidence="3 7" id="KW-0812">Transmembrane</keyword>
<feature type="transmembrane region" description="Helical" evidence="7">
    <location>
        <begin position="242"/>
        <end position="262"/>
    </location>
</feature>
<keyword evidence="2" id="KW-0813">Transport</keyword>
<dbReference type="Pfam" id="PF07690">
    <property type="entry name" value="MFS_1"/>
    <property type="match status" value="1"/>
</dbReference>
<dbReference type="Proteomes" id="UP000019478">
    <property type="component" value="Unassembled WGS sequence"/>
</dbReference>
<dbReference type="GO" id="GO:0022857">
    <property type="term" value="F:transmembrane transporter activity"/>
    <property type="evidence" value="ECO:0007669"/>
    <property type="project" value="InterPro"/>
</dbReference>
<dbReference type="RefSeq" id="XP_007735861.1">
    <property type="nucleotide sequence ID" value="XM_007737671.1"/>
</dbReference>
<evidence type="ECO:0000256" key="5">
    <source>
        <dbReference type="ARBA" id="ARBA00023136"/>
    </source>
</evidence>
<dbReference type="eggNOG" id="KOG2533">
    <property type="taxonomic scope" value="Eukaryota"/>
</dbReference>
<comment type="subcellular location">
    <subcellularLocation>
        <location evidence="1">Membrane</location>
        <topology evidence="1">Multi-pass membrane protein</topology>
    </subcellularLocation>
</comment>
<dbReference type="GO" id="GO:0016020">
    <property type="term" value="C:membrane"/>
    <property type="evidence" value="ECO:0007669"/>
    <property type="project" value="UniProtKB-SubCell"/>
</dbReference>
<feature type="compositionally biased region" description="Polar residues" evidence="6">
    <location>
        <begin position="1"/>
        <end position="17"/>
    </location>
</feature>
<dbReference type="SUPFAM" id="SSF103473">
    <property type="entry name" value="MFS general substrate transporter"/>
    <property type="match status" value="1"/>
</dbReference>
<name>W9XM20_9EURO</name>
<feature type="transmembrane region" description="Helical" evidence="7">
    <location>
        <begin position="435"/>
        <end position="458"/>
    </location>
</feature>
<feature type="transmembrane region" description="Helical" evidence="7">
    <location>
        <begin position="470"/>
        <end position="490"/>
    </location>
</feature>
<dbReference type="PROSITE" id="PS50850">
    <property type="entry name" value="MFS"/>
    <property type="match status" value="1"/>
</dbReference>
<dbReference type="HOGENOM" id="CLU_001265_0_0_1"/>
<keyword evidence="10" id="KW-1185">Reference proteome</keyword>
<dbReference type="Gene3D" id="1.20.1250.20">
    <property type="entry name" value="MFS general substrate transporter like domains"/>
    <property type="match status" value="2"/>
</dbReference>